<comment type="caution">
    <text evidence="3">The sequence shown here is derived from an EMBL/GenBank/DDBJ whole genome shotgun (WGS) entry which is preliminary data.</text>
</comment>
<feature type="transmembrane region" description="Helical" evidence="2">
    <location>
        <begin position="204"/>
        <end position="226"/>
    </location>
</feature>
<accession>A0A2U1PMB7</accession>
<dbReference type="AlphaFoldDB" id="A0A2U1PMB7"/>
<dbReference type="OrthoDB" id="10665052at2759"/>
<dbReference type="Proteomes" id="UP000245207">
    <property type="component" value="Unassembled WGS sequence"/>
</dbReference>
<protein>
    <submittedName>
        <fullName evidence="3">NHL domain-containing protein</fullName>
    </submittedName>
</protein>
<sequence>MDNKRLLRAPNRHSLHHSLGTNLMRANRLIIFDPDWNPSPDIQVGIAQQWYDELDELASLTEQELKAEEDQISDAKVQDGKICFDCAADTSPGTSEECAFRIKCRWNPIFIDPFWMQNAENSAVIISGWCLVLVQCKSLVNLFMHLHRKKLLLLPTISSDTESHRMAAHSVFCNHGDLGLAVFVRTTYVCKHGYLRIRKKNLRMILMVNGMPIFFVWLFLFCYMFIKPKAKAKGYFVGLKLSLVLNSLGSRPWDQLFGEGNSLAFTVTAVAAIAIPRSRWRSYVNELYLEICNNGWQVVWITEQVEELVSGGIEVYKILGALKNVLPFQDDCSHWDECLGTHNFDIKRMSSHEVEEVCLLAVSGLFGKEGRFLFLILSLTSEIFWTRTSLSGCKLSANLEGYAHFHIKSVLIQKH</sequence>
<keyword evidence="2" id="KW-1133">Transmembrane helix</keyword>
<proteinExistence type="predicted"/>
<feature type="coiled-coil region" evidence="1">
    <location>
        <begin position="51"/>
        <end position="78"/>
    </location>
</feature>
<evidence type="ECO:0000256" key="1">
    <source>
        <dbReference type="SAM" id="Coils"/>
    </source>
</evidence>
<gene>
    <name evidence="3" type="ORF">CTI12_AA136070</name>
</gene>
<dbReference type="InterPro" id="IPR027417">
    <property type="entry name" value="P-loop_NTPase"/>
</dbReference>
<evidence type="ECO:0000313" key="4">
    <source>
        <dbReference type="Proteomes" id="UP000245207"/>
    </source>
</evidence>
<keyword evidence="2" id="KW-0472">Membrane</keyword>
<keyword evidence="2" id="KW-0812">Transmembrane</keyword>
<name>A0A2U1PMB7_ARTAN</name>
<reference evidence="3 4" key="1">
    <citation type="journal article" date="2018" name="Mol. Plant">
        <title>The genome of Artemisia annua provides insight into the evolution of Asteraceae family and artemisinin biosynthesis.</title>
        <authorList>
            <person name="Shen Q."/>
            <person name="Zhang L."/>
            <person name="Liao Z."/>
            <person name="Wang S."/>
            <person name="Yan T."/>
            <person name="Shi P."/>
            <person name="Liu M."/>
            <person name="Fu X."/>
            <person name="Pan Q."/>
            <person name="Wang Y."/>
            <person name="Lv Z."/>
            <person name="Lu X."/>
            <person name="Zhang F."/>
            <person name="Jiang W."/>
            <person name="Ma Y."/>
            <person name="Chen M."/>
            <person name="Hao X."/>
            <person name="Li L."/>
            <person name="Tang Y."/>
            <person name="Lv G."/>
            <person name="Zhou Y."/>
            <person name="Sun X."/>
            <person name="Brodelius P.E."/>
            <person name="Rose J.K.C."/>
            <person name="Tang K."/>
        </authorList>
    </citation>
    <scope>NUCLEOTIDE SEQUENCE [LARGE SCALE GENOMIC DNA]</scope>
    <source>
        <strain evidence="4">cv. Huhao1</strain>
        <tissue evidence="3">Leaf</tissue>
    </source>
</reference>
<dbReference type="Gene3D" id="3.40.50.300">
    <property type="entry name" value="P-loop containing nucleotide triphosphate hydrolases"/>
    <property type="match status" value="1"/>
</dbReference>
<keyword evidence="1" id="KW-0175">Coiled coil</keyword>
<evidence type="ECO:0000313" key="3">
    <source>
        <dbReference type="EMBL" id="PWA86895.1"/>
    </source>
</evidence>
<evidence type="ECO:0000256" key="2">
    <source>
        <dbReference type="SAM" id="Phobius"/>
    </source>
</evidence>
<keyword evidence="4" id="KW-1185">Reference proteome</keyword>
<dbReference type="EMBL" id="PKPP01000969">
    <property type="protein sequence ID" value="PWA86895.1"/>
    <property type="molecule type" value="Genomic_DNA"/>
</dbReference>
<organism evidence="3 4">
    <name type="scientific">Artemisia annua</name>
    <name type="common">Sweet wormwood</name>
    <dbReference type="NCBI Taxonomy" id="35608"/>
    <lineage>
        <taxon>Eukaryota</taxon>
        <taxon>Viridiplantae</taxon>
        <taxon>Streptophyta</taxon>
        <taxon>Embryophyta</taxon>
        <taxon>Tracheophyta</taxon>
        <taxon>Spermatophyta</taxon>
        <taxon>Magnoliopsida</taxon>
        <taxon>eudicotyledons</taxon>
        <taxon>Gunneridae</taxon>
        <taxon>Pentapetalae</taxon>
        <taxon>asterids</taxon>
        <taxon>campanulids</taxon>
        <taxon>Asterales</taxon>
        <taxon>Asteraceae</taxon>
        <taxon>Asteroideae</taxon>
        <taxon>Anthemideae</taxon>
        <taxon>Artemisiinae</taxon>
        <taxon>Artemisia</taxon>
    </lineage>
</organism>